<dbReference type="InterPro" id="IPR036390">
    <property type="entry name" value="WH_DNA-bd_sf"/>
</dbReference>
<feature type="region of interest" description="Disordered" evidence="1">
    <location>
        <begin position="75"/>
        <end position="146"/>
    </location>
</feature>
<dbReference type="Proteomes" id="UP000609879">
    <property type="component" value="Unassembled WGS sequence"/>
</dbReference>
<accession>A0ABQ3Y106</accession>
<evidence type="ECO:0000313" key="3">
    <source>
        <dbReference type="Proteomes" id="UP000609879"/>
    </source>
</evidence>
<dbReference type="SUPFAM" id="SSF46785">
    <property type="entry name" value="Winged helix' DNA-binding domain"/>
    <property type="match status" value="1"/>
</dbReference>
<name>A0ABQ3Y106_9ACTN</name>
<evidence type="ECO:0000313" key="2">
    <source>
        <dbReference type="EMBL" id="GID73689.1"/>
    </source>
</evidence>
<gene>
    <name evidence="2" type="ORF">Ade02nite_23300</name>
</gene>
<feature type="compositionally biased region" description="Low complexity" evidence="1">
    <location>
        <begin position="96"/>
        <end position="143"/>
    </location>
</feature>
<feature type="compositionally biased region" description="Acidic residues" evidence="1">
    <location>
        <begin position="395"/>
        <end position="416"/>
    </location>
</feature>
<sequence>MDVGSKNTHQKRTANSGNAIPIPISGGFCVMATTAAPSAVESVTAALTANPGGMITRDLADATGLTVTVVSKALSTMETTGDARREADPKGRKSADTWYPAAPADDTAPATNTQADESTDATPADDTSPAADAPATDGPTPVDEATETGVYADPADVVPAPADPVTLPEAPVSGAPVAPAQPHLWVLMMAGVLGGHPEGVTADDAIDESGLSVVKGEAVLAAMEVAGAAHRLPITNDGTELWVAGDNTKLATVDPANAPAVIACPTCGHERKIRRVSALRRTPTGGPARVTAEVNTDGSAKLAKGELVRIVEAFHRDLGPGHELSPSTIGKAINRSPGAIVNAQRKLSARGVLIMTRPAPETYAMADNAPAPADDVRALMAPPATDPATGSNNADDPDDTETCDTAGSDDTDDTAGSDDTTGTDTADAA</sequence>
<reference evidence="2 3" key="1">
    <citation type="submission" date="2021-01" db="EMBL/GenBank/DDBJ databases">
        <title>Whole genome shotgun sequence of Actinoplanes deccanensis NBRC 13994.</title>
        <authorList>
            <person name="Komaki H."/>
            <person name="Tamura T."/>
        </authorList>
    </citation>
    <scope>NUCLEOTIDE SEQUENCE [LARGE SCALE GENOMIC DNA]</scope>
    <source>
        <strain evidence="2 3">NBRC 13994</strain>
    </source>
</reference>
<evidence type="ECO:0000256" key="1">
    <source>
        <dbReference type="SAM" id="MobiDB-lite"/>
    </source>
</evidence>
<dbReference type="EMBL" id="BOMI01000037">
    <property type="protein sequence ID" value="GID73689.1"/>
    <property type="molecule type" value="Genomic_DNA"/>
</dbReference>
<comment type="caution">
    <text evidence="2">The sequence shown here is derived from an EMBL/GenBank/DDBJ whole genome shotgun (WGS) entry which is preliminary data.</text>
</comment>
<feature type="compositionally biased region" description="Low complexity" evidence="1">
    <location>
        <begin position="417"/>
        <end position="429"/>
    </location>
</feature>
<feature type="compositionally biased region" description="Basic and acidic residues" evidence="1">
    <location>
        <begin position="81"/>
        <end position="95"/>
    </location>
</feature>
<feature type="region of interest" description="Disordered" evidence="1">
    <location>
        <begin position="379"/>
        <end position="429"/>
    </location>
</feature>
<proteinExistence type="predicted"/>
<keyword evidence="3" id="KW-1185">Reference proteome</keyword>
<protein>
    <recommendedName>
        <fullName evidence="4">MarR family transcriptional regulator</fullName>
    </recommendedName>
</protein>
<evidence type="ECO:0008006" key="4">
    <source>
        <dbReference type="Google" id="ProtNLM"/>
    </source>
</evidence>
<organism evidence="2 3">
    <name type="scientific">Paractinoplanes deccanensis</name>
    <dbReference type="NCBI Taxonomy" id="113561"/>
    <lineage>
        <taxon>Bacteria</taxon>
        <taxon>Bacillati</taxon>
        <taxon>Actinomycetota</taxon>
        <taxon>Actinomycetes</taxon>
        <taxon>Micromonosporales</taxon>
        <taxon>Micromonosporaceae</taxon>
        <taxon>Paractinoplanes</taxon>
    </lineage>
</organism>